<dbReference type="Proteomes" id="UP001186452">
    <property type="component" value="Unassembled WGS sequence"/>
</dbReference>
<reference evidence="5 6" key="1">
    <citation type="submission" date="2023-10" db="EMBL/GenBank/DDBJ databases">
        <title>Marine bacteria isolated from horseshoe crab.</title>
        <authorList>
            <person name="Cheng T.H."/>
        </authorList>
    </citation>
    <scope>NUCLEOTIDE SEQUENCE [LARGE SCALE GENOMIC DNA]</scope>
    <source>
        <strain evidence="5 6">HSC6</strain>
    </source>
</reference>
<dbReference type="InterPro" id="IPR000792">
    <property type="entry name" value="Tscrpt_reg_LuxR_C"/>
</dbReference>
<evidence type="ECO:0000256" key="1">
    <source>
        <dbReference type="ARBA" id="ARBA00023015"/>
    </source>
</evidence>
<dbReference type="SUPFAM" id="SSF46894">
    <property type="entry name" value="C-terminal effector domain of the bipartite response regulators"/>
    <property type="match status" value="1"/>
</dbReference>
<evidence type="ECO:0000256" key="3">
    <source>
        <dbReference type="ARBA" id="ARBA00023163"/>
    </source>
</evidence>
<dbReference type="InterPro" id="IPR016032">
    <property type="entry name" value="Sig_transdc_resp-reg_C-effctor"/>
</dbReference>
<keyword evidence="1" id="KW-0805">Transcription regulation</keyword>
<dbReference type="Pfam" id="PF00196">
    <property type="entry name" value="GerE"/>
    <property type="match status" value="1"/>
</dbReference>
<name>A0ABU3ZG05_9GAMM</name>
<evidence type="ECO:0000313" key="6">
    <source>
        <dbReference type="Proteomes" id="UP001186452"/>
    </source>
</evidence>
<accession>A0ABU3ZG05</accession>
<gene>
    <name evidence="5" type="ORF">R2X38_08270</name>
</gene>
<comment type="caution">
    <text evidence="5">The sequence shown here is derived from an EMBL/GenBank/DDBJ whole genome shotgun (WGS) entry which is preliminary data.</text>
</comment>
<dbReference type="Gene3D" id="1.10.10.10">
    <property type="entry name" value="Winged helix-like DNA-binding domain superfamily/Winged helix DNA-binding domain"/>
    <property type="match status" value="1"/>
</dbReference>
<organism evidence="5 6">
    <name type="scientific">Photobacterium rosenbergii</name>
    <dbReference type="NCBI Taxonomy" id="294936"/>
    <lineage>
        <taxon>Bacteria</taxon>
        <taxon>Pseudomonadati</taxon>
        <taxon>Pseudomonadota</taxon>
        <taxon>Gammaproteobacteria</taxon>
        <taxon>Vibrionales</taxon>
        <taxon>Vibrionaceae</taxon>
        <taxon>Photobacterium</taxon>
    </lineage>
</organism>
<dbReference type="SMART" id="SM00421">
    <property type="entry name" value="HTH_LUXR"/>
    <property type="match status" value="1"/>
</dbReference>
<dbReference type="RefSeq" id="WP_317521767.1">
    <property type="nucleotide sequence ID" value="NZ_JAWJZI010000003.1"/>
</dbReference>
<evidence type="ECO:0000259" key="4">
    <source>
        <dbReference type="PROSITE" id="PS50043"/>
    </source>
</evidence>
<dbReference type="InterPro" id="IPR049151">
    <property type="entry name" value="CsgD-like_REC"/>
</dbReference>
<dbReference type="Pfam" id="PF21155">
    <property type="entry name" value="VpsT-like_REC"/>
    <property type="match status" value="1"/>
</dbReference>
<dbReference type="PANTHER" id="PTHR44688">
    <property type="entry name" value="DNA-BINDING TRANSCRIPTIONAL ACTIVATOR DEVR_DOSR"/>
    <property type="match status" value="1"/>
</dbReference>
<sequence>MSSSHFKHIFFICDSSLQSCLFKDFLEKSLNKSIDIMTFDKFVSGSYVRPDESLVIIDFTYINDEKHQSYYSYITQNELETKEVLINTPQETDYKILLGWPNITGVFYSNNSLEIVEKGMKCILDGEMWLSRSLSQKIILSYRQRSQLKFNIKPHTNLTTREKEILDLLILGESNEQIAASLFVSENTVKSHLHNVFKKINAKNRVQAFMWAKNNYYNDMPI</sequence>
<keyword evidence="3" id="KW-0804">Transcription</keyword>
<feature type="domain" description="HTH luxR-type" evidence="4">
    <location>
        <begin position="151"/>
        <end position="216"/>
    </location>
</feature>
<dbReference type="PRINTS" id="PR00038">
    <property type="entry name" value="HTHLUXR"/>
</dbReference>
<evidence type="ECO:0000313" key="5">
    <source>
        <dbReference type="EMBL" id="MDV5168992.1"/>
    </source>
</evidence>
<dbReference type="Gene3D" id="3.40.50.2300">
    <property type="match status" value="1"/>
</dbReference>
<dbReference type="InterPro" id="IPR036388">
    <property type="entry name" value="WH-like_DNA-bd_sf"/>
</dbReference>
<evidence type="ECO:0000256" key="2">
    <source>
        <dbReference type="ARBA" id="ARBA00023125"/>
    </source>
</evidence>
<protein>
    <submittedName>
        <fullName evidence="5">LuxR C-terminal-related transcriptional regulator</fullName>
    </submittedName>
</protein>
<dbReference type="PROSITE" id="PS50043">
    <property type="entry name" value="HTH_LUXR_2"/>
    <property type="match status" value="1"/>
</dbReference>
<keyword evidence="2" id="KW-0238">DNA-binding</keyword>
<keyword evidence="6" id="KW-1185">Reference proteome</keyword>
<dbReference type="CDD" id="cd06170">
    <property type="entry name" value="LuxR_C_like"/>
    <property type="match status" value="1"/>
</dbReference>
<dbReference type="EMBL" id="JAWJZI010000003">
    <property type="protein sequence ID" value="MDV5168992.1"/>
    <property type="molecule type" value="Genomic_DNA"/>
</dbReference>
<dbReference type="PROSITE" id="PS00622">
    <property type="entry name" value="HTH_LUXR_1"/>
    <property type="match status" value="1"/>
</dbReference>
<proteinExistence type="predicted"/>
<dbReference type="PANTHER" id="PTHR44688:SF16">
    <property type="entry name" value="DNA-BINDING TRANSCRIPTIONAL ACTIVATOR DEVR_DOSR"/>
    <property type="match status" value="1"/>
</dbReference>